<dbReference type="PANTHER" id="PTHR30222">
    <property type="entry name" value="SPERMIDINE/PUTRESCINE-BINDING PERIPLASMIC PROTEIN"/>
    <property type="match status" value="1"/>
</dbReference>
<reference evidence="2" key="1">
    <citation type="submission" date="2018-11" db="EMBL/GenBank/DDBJ databases">
        <authorList>
            <consortium name="Genoscope - CEA"/>
            <person name="William W."/>
        </authorList>
    </citation>
    <scope>NUCLEOTIDE SEQUENCE [LARGE SCALE GENOMIC DNA]</scope>
    <source>
        <strain evidence="2">T9AD</strain>
    </source>
</reference>
<evidence type="ECO:0000256" key="1">
    <source>
        <dbReference type="ARBA" id="ARBA00022729"/>
    </source>
</evidence>
<dbReference type="OrthoDB" id="9815444at2"/>
<dbReference type="PANTHER" id="PTHR30222:SF2">
    <property type="entry name" value="ABC TRANSPORTER SUBSTRATE-BINDING PROTEIN"/>
    <property type="match status" value="1"/>
</dbReference>
<organism evidence="2">
    <name type="scientific">Ectopseudomonas oleovorans</name>
    <name type="common">Pseudomonas oleovorans</name>
    <dbReference type="NCBI Taxonomy" id="301"/>
    <lineage>
        <taxon>Bacteria</taxon>
        <taxon>Pseudomonadati</taxon>
        <taxon>Pseudomonadota</taxon>
        <taxon>Gammaproteobacteria</taxon>
        <taxon>Pseudomonadales</taxon>
        <taxon>Pseudomonadaceae</taxon>
        <taxon>Ectopseudomonas</taxon>
    </lineage>
</organism>
<keyword evidence="1" id="KW-0732">Signal</keyword>
<dbReference type="SUPFAM" id="SSF53850">
    <property type="entry name" value="Periplasmic binding protein-like II"/>
    <property type="match status" value="1"/>
</dbReference>
<protein>
    <submittedName>
        <fullName evidence="2">Spermidine/putrescine ABC transporter substrate-binding protein</fullName>
    </submittedName>
</protein>
<dbReference type="InterPro" id="IPR006059">
    <property type="entry name" value="SBP"/>
</dbReference>
<name>A0A653B2B7_ECTOL</name>
<accession>A0A653B2B7</accession>
<gene>
    <name evidence="2" type="ORF">POT9AD_1705</name>
</gene>
<dbReference type="AlphaFoldDB" id="A0A653B2B7"/>
<dbReference type="Gene3D" id="3.40.190.10">
    <property type="entry name" value="Periplasmic binding protein-like II"/>
    <property type="match status" value="2"/>
</dbReference>
<evidence type="ECO:0000313" key="2">
    <source>
        <dbReference type="EMBL" id="VDN62685.1"/>
    </source>
</evidence>
<dbReference type="EMBL" id="LR130779">
    <property type="protein sequence ID" value="VDN62685.1"/>
    <property type="molecule type" value="Genomic_DNA"/>
</dbReference>
<dbReference type="CDD" id="cd13589">
    <property type="entry name" value="PBP2_polyamine_RpCGA009"/>
    <property type="match status" value="1"/>
</dbReference>
<dbReference type="Pfam" id="PF13416">
    <property type="entry name" value="SBP_bac_8"/>
    <property type="match status" value="1"/>
</dbReference>
<sequence>MLWKRNWPWALALCCVASIDVAQAASQLRVVSFGGSVRDAQREAFYRPFREASDVVVVSGSYNGDFGKLRKMQAMQHVSWDVIEVEAPELVRGCEEGLFQPIDASALGDTSSYLPGAIRPCGVGIFVWSMALAYDSKRFGQAPTGWADFWDVQKFPGKRGLRKGAKYNLEFALLADGVPAQQIYARLASEAGVRQAFAKLEQIKADIHWWEAGEEPVRRLRDGSVAMSAAYSGRIATAQDQGDPLQLIWAGSVYDFDYWAIPQGSFNTPQAQAFIRFASQADAQRAFSEQIPYGPIRQDAQAGLDAQRLARLPTAPQNLEQALPMGVEFWIEHGADLEARFEQWASR</sequence>
<proteinExistence type="predicted"/>